<keyword evidence="9" id="KW-1185">Reference proteome</keyword>
<dbReference type="PROSITE" id="PS50267">
    <property type="entry name" value="NA_NEUROTRAN_SYMP_3"/>
    <property type="match status" value="1"/>
</dbReference>
<comment type="subcellular location">
    <subcellularLocation>
        <location evidence="1">Membrane</location>
        <topology evidence="1">Multi-pass membrane protein</topology>
    </subcellularLocation>
</comment>
<dbReference type="OrthoDB" id="9762833at2"/>
<accession>A0A560W8F3</accession>
<dbReference type="PANTHER" id="PTHR42948:SF1">
    <property type="entry name" value="TRANSPORTER"/>
    <property type="match status" value="1"/>
</dbReference>
<feature type="transmembrane region" description="Helical" evidence="7">
    <location>
        <begin position="26"/>
        <end position="45"/>
    </location>
</feature>
<dbReference type="AlphaFoldDB" id="A0A560W8F3"/>
<protein>
    <submittedName>
        <fullName evidence="8">NSS family neurotransmitter:Na+ symporter</fullName>
    </submittedName>
</protein>
<feature type="transmembrane region" description="Helical" evidence="7">
    <location>
        <begin position="99"/>
        <end position="123"/>
    </location>
</feature>
<feature type="transmembrane region" description="Helical" evidence="7">
    <location>
        <begin position="330"/>
        <end position="355"/>
    </location>
</feature>
<dbReference type="GO" id="GO:0016020">
    <property type="term" value="C:membrane"/>
    <property type="evidence" value="ECO:0007669"/>
    <property type="project" value="UniProtKB-SubCell"/>
</dbReference>
<comment type="caution">
    <text evidence="8">The sequence shown here is derived from an EMBL/GenBank/DDBJ whole genome shotgun (WGS) entry which is preliminary data.</text>
</comment>
<name>A0A560W8F3_9MICO</name>
<evidence type="ECO:0000313" key="8">
    <source>
        <dbReference type="EMBL" id="TWD13903.1"/>
    </source>
</evidence>
<evidence type="ECO:0000256" key="1">
    <source>
        <dbReference type="ARBA" id="ARBA00004141"/>
    </source>
</evidence>
<proteinExistence type="predicted"/>
<feature type="region of interest" description="Disordered" evidence="6">
    <location>
        <begin position="517"/>
        <end position="540"/>
    </location>
</feature>
<feature type="transmembrane region" description="Helical" evidence="7">
    <location>
        <begin position="400"/>
        <end position="421"/>
    </location>
</feature>
<feature type="compositionally biased region" description="Basic and acidic residues" evidence="6">
    <location>
        <begin position="521"/>
        <end position="540"/>
    </location>
</feature>
<keyword evidence="4 7" id="KW-1133">Transmembrane helix</keyword>
<dbReference type="PANTHER" id="PTHR42948">
    <property type="entry name" value="TRANSPORTER"/>
    <property type="match status" value="1"/>
</dbReference>
<dbReference type="RefSeq" id="WP_144857957.1">
    <property type="nucleotide sequence ID" value="NZ_BAAAYT010000002.1"/>
</dbReference>
<feature type="transmembrane region" description="Helical" evidence="7">
    <location>
        <begin position="159"/>
        <end position="180"/>
    </location>
</feature>
<dbReference type="InterPro" id="IPR000175">
    <property type="entry name" value="Na/ntran_symport"/>
</dbReference>
<feature type="transmembrane region" description="Helical" evidence="7">
    <location>
        <begin position="367"/>
        <end position="394"/>
    </location>
</feature>
<dbReference type="CDD" id="cd10334">
    <property type="entry name" value="SLC6sbd_u1"/>
    <property type="match status" value="1"/>
</dbReference>
<feature type="transmembrane region" description="Helical" evidence="7">
    <location>
        <begin position="57"/>
        <end position="78"/>
    </location>
</feature>
<evidence type="ECO:0000256" key="7">
    <source>
        <dbReference type="SAM" id="Phobius"/>
    </source>
</evidence>
<dbReference type="Proteomes" id="UP000315628">
    <property type="component" value="Unassembled WGS sequence"/>
</dbReference>
<dbReference type="NCBIfam" id="NF037979">
    <property type="entry name" value="Na_transp"/>
    <property type="match status" value="1"/>
</dbReference>
<gene>
    <name evidence="8" type="ORF">FB557_2546</name>
</gene>
<feature type="transmembrane region" description="Helical" evidence="7">
    <location>
        <begin position="442"/>
        <end position="461"/>
    </location>
</feature>
<keyword evidence="2" id="KW-0813">Transport</keyword>
<feature type="transmembrane region" description="Helical" evidence="7">
    <location>
        <begin position="192"/>
        <end position="214"/>
    </location>
</feature>
<evidence type="ECO:0000256" key="3">
    <source>
        <dbReference type="ARBA" id="ARBA00022692"/>
    </source>
</evidence>
<dbReference type="SUPFAM" id="SSF161070">
    <property type="entry name" value="SNF-like"/>
    <property type="match status" value="1"/>
</dbReference>
<feature type="transmembrane region" description="Helical" evidence="7">
    <location>
        <begin position="234"/>
        <end position="260"/>
    </location>
</feature>
<keyword evidence="5 7" id="KW-0472">Membrane</keyword>
<evidence type="ECO:0000256" key="5">
    <source>
        <dbReference type="ARBA" id="ARBA00023136"/>
    </source>
</evidence>
<evidence type="ECO:0000256" key="4">
    <source>
        <dbReference type="ARBA" id="ARBA00022989"/>
    </source>
</evidence>
<dbReference type="PRINTS" id="PR00176">
    <property type="entry name" value="NANEUSMPORT"/>
</dbReference>
<evidence type="ECO:0000256" key="6">
    <source>
        <dbReference type="SAM" id="MobiDB-lite"/>
    </source>
</evidence>
<reference evidence="8 9" key="1">
    <citation type="submission" date="2019-06" db="EMBL/GenBank/DDBJ databases">
        <title>Sequencing the genomes of 1000 actinobacteria strains.</title>
        <authorList>
            <person name="Klenk H.-P."/>
        </authorList>
    </citation>
    <scope>NUCLEOTIDE SEQUENCE [LARGE SCALE GENOMIC DNA]</scope>
    <source>
        <strain evidence="8 9">DSM 18935</strain>
    </source>
</reference>
<organism evidence="8 9">
    <name type="scientific">Marihabitans asiaticum</name>
    <dbReference type="NCBI Taxonomy" id="415218"/>
    <lineage>
        <taxon>Bacteria</taxon>
        <taxon>Bacillati</taxon>
        <taxon>Actinomycetota</taxon>
        <taxon>Actinomycetes</taxon>
        <taxon>Micrococcales</taxon>
        <taxon>Intrasporangiaceae</taxon>
        <taxon>Marihabitans</taxon>
    </lineage>
</organism>
<evidence type="ECO:0000313" key="9">
    <source>
        <dbReference type="Proteomes" id="UP000315628"/>
    </source>
</evidence>
<feature type="transmembrane region" description="Helical" evidence="7">
    <location>
        <begin position="272"/>
        <end position="296"/>
    </location>
</feature>
<dbReference type="InterPro" id="IPR037272">
    <property type="entry name" value="SNS_sf"/>
</dbReference>
<keyword evidence="3 7" id="KW-0812">Transmembrane</keyword>
<dbReference type="Pfam" id="PF00209">
    <property type="entry name" value="SNF"/>
    <property type="match status" value="2"/>
</dbReference>
<dbReference type="EMBL" id="VIUW01000004">
    <property type="protein sequence ID" value="TWD13903.1"/>
    <property type="molecule type" value="Genomic_DNA"/>
</dbReference>
<sequence length="540" mass="57104">MSTHTTEVDHDRRGGVETAGFSTRKAFIFAAIGSAVGLGNIWRFPYVAYEGGGGAFMLPYVVALLVAGIPMLFLDYAMGHRFRGSAPLSFRRVSRFAEWLGWWQVLITFVIGVYYAAVIAWAVRYTGFAASRAWGSDPEAFFFGDFLRAAEDPGPTFEIVPGVLVPMVVLWVIALAVLAAGVQGGIGRTAVIFVPVLVVAFVTLVVVALTLPGAATGLEALFEPKWSALGDTSVWVSAFGQIFFSLSVGFGIMITYASYVGRRTDMTGSGSVVAFSNSGFELLAGIGVFAVLGFMAQSQGVGVDEVVSGGIGLAFIAFPTILNEAPGGTLLGLLFFGSLVVAGLTSLISVVEVGISAVRDKTGAGRVASTLVVGVPTAVISCLLMGTTGGIYVLDTVDHFINSFGILGVGAIAMFALALVFRVLPRLARHLNVHGSIRLGRWWYALVGVVVPVVLGYMVYLELRDNIASPYEDYPAELLGVFGWGLVAALPVAALLISLLPWRSGVMVDDPGSDLADASDPFDRAGPDSADNHRPERSHR</sequence>
<feature type="transmembrane region" description="Helical" evidence="7">
    <location>
        <begin position="481"/>
        <end position="502"/>
    </location>
</feature>
<evidence type="ECO:0000256" key="2">
    <source>
        <dbReference type="ARBA" id="ARBA00022448"/>
    </source>
</evidence>